<evidence type="ECO:0000313" key="3">
    <source>
        <dbReference type="EMBL" id="NEJ71995.1"/>
    </source>
</evidence>
<dbReference type="Proteomes" id="UP000471753">
    <property type="component" value="Unassembled WGS sequence"/>
</dbReference>
<gene>
    <name evidence="3" type="ORF">GR197_15815</name>
</gene>
<proteinExistence type="predicted"/>
<name>A0A7K3UFA3_9HYPH</name>
<evidence type="ECO:0000313" key="4">
    <source>
        <dbReference type="Proteomes" id="UP000471753"/>
    </source>
</evidence>
<evidence type="ECO:0000259" key="1">
    <source>
        <dbReference type="Pfam" id="PF14231"/>
    </source>
</evidence>
<dbReference type="Pfam" id="PF14231">
    <property type="entry name" value="GXWXG"/>
    <property type="match status" value="1"/>
</dbReference>
<dbReference type="InterPro" id="IPR025568">
    <property type="entry name" value="DUF4334"/>
</dbReference>
<reference evidence="3 4" key="1">
    <citation type="submission" date="2019-12" db="EMBL/GenBank/DDBJ databases">
        <title>Rhizobium genotypes associated with high levels of biological nitrogen fixation by grain legumes in a temperate-maritime cropping system.</title>
        <authorList>
            <person name="Maluk M."/>
            <person name="Francesc Ferrando Molina F."/>
            <person name="Lopez Del Egido L."/>
            <person name="Lafos M."/>
            <person name="Langarica-Fuentes A."/>
            <person name="Gebre Yohannes G."/>
            <person name="Young M.W."/>
            <person name="Martin P."/>
            <person name="Gantlett R."/>
            <person name="Kenicer G."/>
            <person name="Hawes C."/>
            <person name="Begg G.S."/>
            <person name="Quilliam R.S."/>
            <person name="Squire G.R."/>
            <person name="Poole P.S."/>
            <person name="Young P.W."/>
            <person name="Iannetta P.M."/>
            <person name="James E.K."/>
        </authorList>
    </citation>
    <scope>NUCLEOTIDE SEQUENCE [LARGE SCALE GENOMIC DNA]</scope>
    <source>
        <strain evidence="3 4">JHI366</strain>
    </source>
</reference>
<dbReference type="RefSeq" id="WP_164011143.1">
    <property type="nucleotide sequence ID" value="NZ_WUFT01000009.1"/>
</dbReference>
<accession>A0A7K3UFA3</accession>
<feature type="domain" description="DUF4334" evidence="2">
    <location>
        <begin position="123"/>
        <end position="171"/>
    </location>
</feature>
<organism evidence="3 4">
    <name type="scientific">Rhizobium phaseoli</name>
    <dbReference type="NCBI Taxonomy" id="396"/>
    <lineage>
        <taxon>Bacteria</taxon>
        <taxon>Pseudomonadati</taxon>
        <taxon>Pseudomonadota</taxon>
        <taxon>Alphaproteobacteria</taxon>
        <taxon>Hyphomicrobiales</taxon>
        <taxon>Rhizobiaceae</taxon>
        <taxon>Rhizobium/Agrobacterium group</taxon>
        <taxon>Rhizobium</taxon>
    </lineage>
</organism>
<dbReference type="InterPro" id="IPR025951">
    <property type="entry name" value="GXWXG_dom"/>
</dbReference>
<protein>
    <submittedName>
        <fullName evidence="3">DUF4334 domain-containing protein</fullName>
    </submittedName>
</protein>
<dbReference type="AlphaFoldDB" id="A0A7K3UFA3"/>
<dbReference type="Gene3D" id="2.40.128.580">
    <property type="entry name" value="GXWXG domain"/>
    <property type="match status" value="1"/>
</dbReference>
<dbReference type="EMBL" id="WUFT01000009">
    <property type="protein sequence ID" value="NEJ71995.1"/>
    <property type="molecule type" value="Genomic_DNA"/>
</dbReference>
<dbReference type="Pfam" id="PF14232">
    <property type="entry name" value="DUF4334"/>
    <property type="match status" value="1"/>
</dbReference>
<comment type="caution">
    <text evidence="3">The sequence shown here is derived from an EMBL/GenBank/DDBJ whole genome shotgun (WGS) entry which is preliminary data.</text>
</comment>
<evidence type="ECO:0000259" key="2">
    <source>
        <dbReference type="Pfam" id="PF14232"/>
    </source>
</evidence>
<feature type="domain" description="GXWXG" evidence="1">
    <location>
        <begin position="17"/>
        <end position="70"/>
    </location>
</feature>
<sequence>MDTQGPRTDSQPSRSAWFDALDPVLPAEMIGLWSGVGIPSGHPLDGVLENLQWFGKRFHPDLSADALLFQWKPGRLVPIDPALIPIRMAIRFAPFGRTFVARNWFSYMQRIFRARARTASFKLRMIDGKETAAMVYDRRPIVDYFRWLGDDELAGMMVVEGDERRYFFRLKKVDGRPRVDPLNEGATTP</sequence>